<name>A0AAD6W393_9ROSI</name>
<protein>
    <submittedName>
        <fullName evidence="1">Uncharacterized protein</fullName>
    </submittedName>
</protein>
<accession>A0AAD6W393</accession>
<sequence length="56" mass="6560">MYHLFTPPFDVPLFLSPTTETLTSDRQRKNQSSNHFTRVVKLCLVVFVVFVKRNCT</sequence>
<reference evidence="1" key="1">
    <citation type="journal article" date="2023" name="Mol. Ecol. Resour.">
        <title>Chromosome-level genome assembly of a triploid poplar Populus alba 'Berolinensis'.</title>
        <authorList>
            <person name="Chen S."/>
            <person name="Yu Y."/>
            <person name="Wang X."/>
            <person name="Wang S."/>
            <person name="Zhang T."/>
            <person name="Zhou Y."/>
            <person name="He R."/>
            <person name="Meng N."/>
            <person name="Wang Y."/>
            <person name="Liu W."/>
            <person name="Liu Z."/>
            <person name="Liu J."/>
            <person name="Guo Q."/>
            <person name="Huang H."/>
            <person name="Sederoff R.R."/>
            <person name="Wang G."/>
            <person name="Qu G."/>
            <person name="Chen S."/>
        </authorList>
    </citation>
    <scope>NUCLEOTIDE SEQUENCE</scope>
    <source>
        <strain evidence="1">SC-2020</strain>
    </source>
</reference>
<dbReference type="EMBL" id="JAQIZT010000005">
    <property type="protein sequence ID" value="KAJ6997111.1"/>
    <property type="molecule type" value="Genomic_DNA"/>
</dbReference>
<evidence type="ECO:0000313" key="1">
    <source>
        <dbReference type="EMBL" id="KAJ6997111.1"/>
    </source>
</evidence>
<dbReference type="Proteomes" id="UP001164929">
    <property type="component" value="Chromosome 5"/>
</dbReference>
<comment type="caution">
    <text evidence="1">The sequence shown here is derived from an EMBL/GenBank/DDBJ whole genome shotgun (WGS) entry which is preliminary data.</text>
</comment>
<organism evidence="1 2">
    <name type="scientific">Populus alba x Populus x berolinensis</name>
    <dbReference type="NCBI Taxonomy" id="444605"/>
    <lineage>
        <taxon>Eukaryota</taxon>
        <taxon>Viridiplantae</taxon>
        <taxon>Streptophyta</taxon>
        <taxon>Embryophyta</taxon>
        <taxon>Tracheophyta</taxon>
        <taxon>Spermatophyta</taxon>
        <taxon>Magnoliopsida</taxon>
        <taxon>eudicotyledons</taxon>
        <taxon>Gunneridae</taxon>
        <taxon>Pentapetalae</taxon>
        <taxon>rosids</taxon>
        <taxon>fabids</taxon>
        <taxon>Malpighiales</taxon>
        <taxon>Salicaceae</taxon>
        <taxon>Saliceae</taxon>
        <taxon>Populus</taxon>
    </lineage>
</organism>
<dbReference type="AlphaFoldDB" id="A0AAD6W393"/>
<gene>
    <name evidence="1" type="ORF">NC653_013627</name>
</gene>
<evidence type="ECO:0000313" key="2">
    <source>
        <dbReference type="Proteomes" id="UP001164929"/>
    </source>
</evidence>
<keyword evidence="2" id="KW-1185">Reference proteome</keyword>
<proteinExistence type="predicted"/>